<gene>
    <name evidence="3" type="ORF">JKG68_21540</name>
</gene>
<keyword evidence="4" id="KW-1185">Reference proteome</keyword>
<evidence type="ECO:0000256" key="1">
    <source>
        <dbReference type="SAM" id="Phobius"/>
    </source>
</evidence>
<feature type="transmembrane region" description="Helical" evidence="1">
    <location>
        <begin position="36"/>
        <end position="54"/>
    </location>
</feature>
<evidence type="ECO:0000259" key="2">
    <source>
        <dbReference type="Pfam" id="PF01478"/>
    </source>
</evidence>
<dbReference type="AlphaFoldDB" id="A0A937D3M4"/>
<reference evidence="3" key="1">
    <citation type="submission" date="2021-01" db="EMBL/GenBank/DDBJ databases">
        <title>Microvirga sp.</title>
        <authorList>
            <person name="Kim M.K."/>
        </authorList>
    </citation>
    <scope>NUCLEOTIDE SEQUENCE</scope>
    <source>
        <strain evidence="3">5420S-16</strain>
    </source>
</reference>
<dbReference type="GO" id="GO:0016020">
    <property type="term" value="C:membrane"/>
    <property type="evidence" value="ECO:0007669"/>
    <property type="project" value="InterPro"/>
</dbReference>
<evidence type="ECO:0000313" key="3">
    <source>
        <dbReference type="EMBL" id="MBL0406545.1"/>
    </source>
</evidence>
<feature type="domain" description="Prepilin type IV endopeptidase peptidase" evidence="2">
    <location>
        <begin position="13"/>
        <end position="114"/>
    </location>
</feature>
<keyword evidence="1" id="KW-1133">Transmembrane helix</keyword>
<dbReference type="Pfam" id="PF01478">
    <property type="entry name" value="Peptidase_A24"/>
    <property type="match status" value="1"/>
</dbReference>
<keyword evidence="1" id="KW-0472">Membrane</keyword>
<comment type="caution">
    <text evidence="3">The sequence shown here is derived from an EMBL/GenBank/DDBJ whole genome shotgun (WGS) entry which is preliminary data.</text>
</comment>
<dbReference type="Gene3D" id="1.20.120.1220">
    <property type="match status" value="1"/>
</dbReference>
<dbReference type="GO" id="GO:0004190">
    <property type="term" value="F:aspartic-type endopeptidase activity"/>
    <property type="evidence" value="ECO:0007669"/>
    <property type="project" value="InterPro"/>
</dbReference>
<feature type="transmembrane region" description="Helical" evidence="1">
    <location>
        <begin position="145"/>
        <end position="165"/>
    </location>
</feature>
<keyword evidence="1" id="KW-0812">Transmembrane</keyword>
<sequence length="169" mass="17824">MSVTAALVASFSFVFAVVWAGIVDLLTFKIRNELVLFLIGVYAALAPLAGWTLAEIGINAAVAGCALALSLICFGLGWIGGGDAKLASIVVLWLGAEHTTAYLAYAALIGGVLSLALLQFRLMVLPAFCLRTPWIIHLHDRGTGVPYGVPLAVAALVIFPDTLWMNTLL</sequence>
<dbReference type="InterPro" id="IPR000045">
    <property type="entry name" value="Prepilin_IV_endopep_pep"/>
</dbReference>
<proteinExistence type="predicted"/>
<name>A0A937D3M4_9HYPH</name>
<organism evidence="3 4">
    <name type="scientific">Microvirga aerilata</name>
    <dbReference type="NCBI Taxonomy" id="670292"/>
    <lineage>
        <taxon>Bacteria</taxon>
        <taxon>Pseudomonadati</taxon>
        <taxon>Pseudomonadota</taxon>
        <taxon>Alphaproteobacteria</taxon>
        <taxon>Hyphomicrobiales</taxon>
        <taxon>Methylobacteriaceae</taxon>
        <taxon>Microvirga</taxon>
    </lineage>
</organism>
<dbReference type="Proteomes" id="UP000605848">
    <property type="component" value="Unassembled WGS sequence"/>
</dbReference>
<feature type="transmembrane region" description="Helical" evidence="1">
    <location>
        <begin position="61"/>
        <end position="81"/>
    </location>
</feature>
<evidence type="ECO:0000313" key="4">
    <source>
        <dbReference type="Proteomes" id="UP000605848"/>
    </source>
</evidence>
<feature type="transmembrane region" description="Helical" evidence="1">
    <location>
        <begin position="101"/>
        <end position="124"/>
    </location>
</feature>
<accession>A0A937D3M4</accession>
<dbReference type="EMBL" id="JAEQMY010000044">
    <property type="protein sequence ID" value="MBL0406545.1"/>
    <property type="molecule type" value="Genomic_DNA"/>
</dbReference>
<protein>
    <submittedName>
        <fullName evidence="3">Prepilin peptidase</fullName>
    </submittedName>
</protein>